<accession>G4HEG3</accession>
<evidence type="ECO:0000259" key="1">
    <source>
        <dbReference type="Pfam" id="PF12728"/>
    </source>
</evidence>
<dbReference type="AlphaFoldDB" id="G4HEG3"/>
<gene>
    <name evidence="2" type="ORF">PaelaDRAFT_2374</name>
</gene>
<dbReference type="STRING" id="743719.PaelaDRAFT_2374"/>
<dbReference type="eggNOG" id="ENOG50306AJ">
    <property type="taxonomic scope" value="Bacteria"/>
</dbReference>
<evidence type="ECO:0000313" key="2">
    <source>
        <dbReference type="EMBL" id="EHB65232.1"/>
    </source>
</evidence>
<name>G4HEG3_9BACL</name>
<dbReference type="InterPro" id="IPR041657">
    <property type="entry name" value="HTH_17"/>
</dbReference>
<dbReference type="RefSeq" id="WP_007129546.1">
    <property type="nucleotide sequence ID" value="NZ_AGIP01000004.1"/>
</dbReference>
<proteinExistence type="predicted"/>
<protein>
    <recommendedName>
        <fullName evidence="1">Helix-turn-helix domain-containing protein</fullName>
    </recommendedName>
</protein>
<dbReference type="OrthoDB" id="2639482at2"/>
<dbReference type="Proteomes" id="UP000003891">
    <property type="component" value="Unassembled WGS sequence"/>
</dbReference>
<reference evidence="2 3" key="1">
    <citation type="submission" date="2011-09" db="EMBL/GenBank/DDBJ databases">
        <title>The draft genome of Paenibacillus lactis 154.</title>
        <authorList>
            <consortium name="US DOE Joint Genome Institute (JGI-PGF)"/>
            <person name="Lucas S."/>
            <person name="Han J."/>
            <person name="Lapidus A."/>
            <person name="Cheng J.-F."/>
            <person name="Goodwin L."/>
            <person name="Pitluck S."/>
            <person name="Peters L."/>
            <person name="Land M.L."/>
            <person name="Hauser L."/>
            <person name="Siebers A."/>
            <person name="Thelen M."/>
            <person name="Hugenholtz P."/>
            <person name="Allgaier M."/>
            <person name="Woyke T.J."/>
        </authorList>
    </citation>
    <scope>NUCLEOTIDE SEQUENCE [LARGE SCALE GENOMIC DNA]</scope>
    <source>
        <strain evidence="2 3">154</strain>
    </source>
</reference>
<sequence>MIGLEDAIRAIVAEVIAEEVAAVEQRIMTLLPSQFDRTLDVHEAASHIGVSDKLIYRLCKEGSLPHERYGVAGSRKPTIKIRMSDLEEWRSKQRVANSRRIEGDNQ</sequence>
<dbReference type="EMBL" id="AGIP01000004">
    <property type="protein sequence ID" value="EHB65232.1"/>
    <property type="molecule type" value="Genomic_DNA"/>
</dbReference>
<evidence type="ECO:0000313" key="3">
    <source>
        <dbReference type="Proteomes" id="UP000003891"/>
    </source>
</evidence>
<dbReference type="Pfam" id="PF12728">
    <property type="entry name" value="HTH_17"/>
    <property type="match status" value="1"/>
</dbReference>
<organism evidence="2 3">
    <name type="scientific">Paenibacillus lactis 154</name>
    <dbReference type="NCBI Taxonomy" id="743719"/>
    <lineage>
        <taxon>Bacteria</taxon>
        <taxon>Bacillati</taxon>
        <taxon>Bacillota</taxon>
        <taxon>Bacilli</taxon>
        <taxon>Bacillales</taxon>
        <taxon>Paenibacillaceae</taxon>
        <taxon>Paenibacillus</taxon>
    </lineage>
</organism>
<feature type="domain" description="Helix-turn-helix" evidence="1">
    <location>
        <begin position="39"/>
        <end position="94"/>
    </location>
</feature>